<evidence type="ECO:0000256" key="4">
    <source>
        <dbReference type="ARBA" id="ARBA00023136"/>
    </source>
</evidence>
<organism evidence="7 8">
    <name type="scientific">Panacibacter microcysteis</name>
    <dbReference type="NCBI Taxonomy" id="2793269"/>
    <lineage>
        <taxon>Bacteria</taxon>
        <taxon>Pseudomonadati</taxon>
        <taxon>Bacteroidota</taxon>
        <taxon>Chitinophagia</taxon>
        <taxon>Chitinophagales</taxon>
        <taxon>Chitinophagaceae</taxon>
        <taxon>Panacibacter</taxon>
    </lineage>
</organism>
<keyword evidence="1" id="KW-1003">Cell membrane</keyword>
<protein>
    <submittedName>
        <fullName evidence="7">VWA domain-containing protein</fullName>
    </submittedName>
</protein>
<feature type="transmembrane region" description="Helical" evidence="5">
    <location>
        <begin position="6"/>
        <end position="27"/>
    </location>
</feature>
<keyword evidence="4 5" id="KW-0472">Membrane</keyword>
<accession>A0A931E4H5</accession>
<dbReference type="PANTHER" id="PTHR22550:SF5">
    <property type="entry name" value="LEUCINE ZIPPER PROTEIN 4"/>
    <property type="match status" value="1"/>
</dbReference>
<evidence type="ECO:0000313" key="8">
    <source>
        <dbReference type="Proteomes" id="UP000628448"/>
    </source>
</evidence>
<name>A0A931E4H5_9BACT</name>
<keyword evidence="8" id="KW-1185">Reference proteome</keyword>
<dbReference type="Pfam" id="PF13519">
    <property type="entry name" value="VWA_2"/>
    <property type="match status" value="1"/>
</dbReference>
<comment type="caution">
    <text evidence="7">The sequence shown here is derived from an EMBL/GenBank/DDBJ whole genome shotgun (WGS) entry which is preliminary data.</text>
</comment>
<dbReference type="InterPro" id="IPR002035">
    <property type="entry name" value="VWF_A"/>
</dbReference>
<proteinExistence type="predicted"/>
<feature type="transmembrane region" description="Helical" evidence="5">
    <location>
        <begin position="302"/>
        <end position="324"/>
    </location>
</feature>
<evidence type="ECO:0000256" key="3">
    <source>
        <dbReference type="ARBA" id="ARBA00022989"/>
    </source>
</evidence>
<dbReference type="AlphaFoldDB" id="A0A931E4H5"/>
<keyword evidence="2 5" id="KW-0812">Transmembrane</keyword>
<dbReference type="SUPFAM" id="SSF53300">
    <property type="entry name" value="vWA-like"/>
    <property type="match status" value="1"/>
</dbReference>
<evidence type="ECO:0000259" key="6">
    <source>
        <dbReference type="PROSITE" id="PS50234"/>
    </source>
</evidence>
<dbReference type="Gene3D" id="3.40.50.410">
    <property type="entry name" value="von Willebrand factor, type A domain"/>
    <property type="match status" value="1"/>
</dbReference>
<evidence type="ECO:0000256" key="5">
    <source>
        <dbReference type="SAM" id="Phobius"/>
    </source>
</evidence>
<dbReference type="InterPro" id="IPR050768">
    <property type="entry name" value="UPF0353/GerABKA_families"/>
</dbReference>
<dbReference type="EMBL" id="JADWYR010000001">
    <property type="protein sequence ID" value="MBG9375004.1"/>
    <property type="molecule type" value="Genomic_DNA"/>
</dbReference>
<dbReference type="PROSITE" id="PS50234">
    <property type="entry name" value="VWFA"/>
    <property type="match status" value="1"/>
</dbReference>
<dbReference type="Proteomes" id="UP000628448">
    <property type="component" value="Unassembled WGS sequence"/>
</dbReference>
<dbReference type="SMART" id="SM00327">
    <property type="entry name" value="VWA"/>
    <property type="match status" value="1"/>
</dbReference>
<keyword evidence="3 5" id="KW-1133">Transmembrane helix</keyword>
<feature type="transmembrane region" description="Helical" evidence="5">
    <location>
        <begin position="55"/>
        <end position="74"/>
    </location>
</feature>
<gene>
    <name evidence="7" type="ORF">I5907_02105</name>
</gene>
<dbReference type="RefSeq" id="WP_196989084.1">
    <property type="nucleotide sequence ID" value="NZ_JADWYR010000001.1"/>
</dbReference>
<evidence type="ECO:0000256" key="2">
    <source>
        <dbReference type="ARBA" id="ARBA00022692"/>
    </source>
</evidence>
<sequence length="337" mass="36574">MISFQNIELISGLLLLIPVVVIFVLVLRWKRKTAKALGDASLIEKLTFGYSDKLYKLKFVVVLIALALCIMAATNVRTPMDEGKEQTAGIDIMIALDVSKSMLGNDIKPNRLERAKQLISMLIDKSENNRVGLVLFAGKAYLQMPLTPDLSEAKLFLSNASPDAVPVQGTNVTEALQLCNNALDTKEKKHKAVVLITDGEDHDNGAGAEARILADNGAVVYTVGIGTPDGSTITEPETGTLKTDKDGKTVITRLNEDLLTEVANTTEGRYFRLENVAATASQVSTALNGMEKKLVESGGERAYFSLSPFIIAIALLLLIIEIFIPERKKTKIQSNAV</sequence>
<dbReference type="PANTHER" id="PTHR22550">
    <property type="entry name" value="SPORE GERMINATION PROTEIN"/>
    <property type="match status" value="1"/>
</dbReference>
<feature type="domain" description="VWFA" evidence="6">
    <location>
        <begin position="91"/>
        <end position="294"/>
    </location>
</feature>
<evidence type="ECO:0000313" key="7">
    <source>
        <dbReference type="EMBL" id="MBG9375004.1"/>
    </source>
</evidence>
<dbReference type="InterPro" id="IPR036465">
    <property type="entry name" value="vWFA_dom_sf"/>
</dbReference>
<evidence type="ECO:0000256" key="1">
    <source>
        <dbReference type="ARBA" id="ARBA00022475"/>
    </source>
</evidence>
<reference evidence="7" key="1">
    <citation type="submission" date="2020-11" db="EMBL/GenBank/DDBJ databases">
        <title>Bacterial whole genome sequence for Panacibacter sp. DH6.</title>
        <authorList>
            <person name="Le V."/>
            <person name="Ko S."/>
            <person name="Ahn C.-Y."/>
            <person name="Oh H.-M."/>
        </authorList>
    </citation>
    <scope>NUCLEOTIDE SEQUENCE</scope>
    <source>
        <strain evidence="7">DH6</strain>
    </source>
</reference>